<comment type="caution">
    <text evidence="2">The sequence shown here is derived from an EMBL/GenBank/DDBJ whole genome shotgun (WGS) entry which is preliminary data.</text>
</comment>
<organism evidence="2">
    <name type="scientific">marine sediment metagenome</name>
    <dbReference type="NCBI Taxonomy" id="412755"/>
    <lineage>
        <taxon>unclassified sequences</taxon>
        <taxon>metagenomes</taxon>
        <taxon>ecological metagenomes</taxon>
    </lineage>
</organism>
<feature type="non-terminal residue" evidence="2">
    <location>
        <position position="278"/>
    </location>
</feature>
<evidence type="ECO:0000259" key="1">
    <source>
        <dbReference type="Pfam" id="PF09414"/>
    </source>
</evidence>
<sequence>MDKIKPFPKIFHVGDGMIPNLFKGEVEITEKIDGSQFAFGIDSDGQIVMRSKGQDLSEQAVPKMFEIAAAQVTGRLKNMFEVMVEQECRDLYFYCEYLEKPHHNTLTYSRVPKNNLYLFGVYSKGEWVSDYDMLYVWADDLDIERPNLLHTGEIADPVSEIEHLLHVDSILGNTKIEGVVVKNYNEPAFKGSYVLPISMGKYVSEKFKEKHNKEWKKTSGKGKLELLIESFKTEARWEKAIQHLRDNDELENAPKDIGKLIKEIQRDLEDEEKEYAKG</sequence>
<protein>
    <recommendedName>
        <fullName evidence="1">RNA ligase domain-containing protein</fullName>
    </recommendedName>
</protein>
<dbReference type="EMBL" id="BART01022822">
    <property type="protein sequence ID" value="GAH01159.1"/>
    <property type="molecule type" value="Genomic_DNA"/>
</dbReference>
<dbReference type="Gene3D" id="3.30.470.30">
    <property type="entry name" value="DNA ligase/mRNA capping enzyme"/>
    <property type="match status" value="1"/>
</dbReference>
<accession>X1D7V1</accession>
<feature type="domain" description="RNA ligase" evidence="1">
    <location>
        <begin position="25"/>
        <end position="186"/>
    </location>
</feature>
<reference evidence="2" key="1">
    <citation type="journal article" date="2014" name="Front. Microbiol.">
        <title>High frequency of phylogenetically diverse reductive dehalogenase-homologous genes in deep subseafloor sedimentary metagenomes.</title>
        <authorList>
            <person name="Kawai M."/>
            <person name="Futagami T."/>
            <person name="Toyoda A."/>
            <person name="Takaki Y."/>
            <person name="Nishi S."/>
            <person name="Hori S."/>
            <person name="Arai W."/>
            <person name="Tsubouchi T."/>
            <person name="Morono Y."/>
            <person name="Uchiyama I."/>
            <person name="Ito T."/>
            <person name="Fujiyama A."/>
            <person name="Inagaki F."/>
            <person name="Takami H."/>
        </authorList>
    </citation>
    <scope>NUCLEOTIDE SEQUENCE</scope>
    <source>
        <strain evidence="2">Expedition CK06-06</strain>
    </source>
</reference>
<gene>
    <name evidence="2" type="ORF">S01H4_41695</name>
</gene>
<dbReference type="Pfam" id="PF09414">
    <property type="entry name" value="RNA_ligase"/>
    <property type="match status" value="1"/>
</dbReference>
<evidence type="ECO:0000313" key="2">
    <source>
        <dbReference type="EMBL" id="GAH01159.1"/>
    </source>
</evidence>
<dbReference type="AlphaFoldDB" id="X1D7V1"/>
<proteinExistence type="predicted"/>
<name>X1D7V1_9ZZZZ</name>
<dbReference type="SUPFAM" id="SSF56091">
    <property type="entry name" value="DNA ligase/mRNA capping enzyme, catalytic domain"/>
    <property type="match status" value="1"/>
</dbReference>
<dbReference type="InterPro" id="IPR021122">
    <property type="entry name" value="RNA_ligase_dom_REL/Rnl2"/>
</dbReference>